<sequence>MEPCKNLTVVEGSPLSEKDTERAFAAAGVPVDAVIIFLNPLRASENPWARFIGPPRLLADSTTNVAHKLRAQQPLKGSKPRLVIMNALGVGESYGVTPYLARLMMNYSNVGKTYEDHSAVNDEIEGNCGDAVSWTLALAVGLTGNGVAPVNAFACDERGASMFITRESCARWMVDVASGDLGDQFSNKRVIVSN</sequence>
<accession>A0A9W9PQB7</accession>
<protein>
    <submittedName>
        <fullName evidence="1">Uncharacterized protein</fullName>
    </submittedName>
</protein>
<evidence type="ECO:0000313" key="2">
    <source>
        <dbReference type="Proteomes" id="UP001147746"/>
    </source>
</evidence>
<evidence type="ECO:0000313" key="1">
    <source>
        <dbReference type="EMBL" id="KAJ5302702.1"/>
    </source>
</evidence>
<reference evidence="1" key="2">
    <citation type="journal article" date="2023" name="IMA Fungus">
        <title>Comparative genomic study of the Penicillium genus elucidates a diverse pangenome and 15 lateral gene transfer events.</title>
        <authorList>
            <person name="Petersen C."/>
            <person name="Sorensen T."/>
            <person name="Nielsen M.R."/>
            <person name="Sondergaard T.E."/>
            <person name="Sorensen J.L."/>
            <person name="Fitzpatrick D.A."/>
            <person name="Frisvad J.C."/>
            <person name="Nielsen K.L."/>
        </authorList>
    </citation>
    <scope>NUCLEOTIDE SEQUENCE</scope>
    <source>
        <strain evidence="1">IBT 21472</strain>
    </source>
</reference>
<comment type="caution">
    <text evidence="1">The sequence shown here is derived from an EMBL/GenBank/DDBJ whole genome shotgun (WGS) entry which is preliminary data.</text>
</comment>
<dbReference type="EMBL" id="JAPZBO010000009">
    <property type="protein sequence ID" value="KAJ5302702.1"/>
    <property type="molecule type" value="Genomic_DNA"/>
</dbReference>
<name>A0A9W9PQB7_9EURO</name>
<organism evidence="1 2">
    <name type="scientific">Penicillium atrosanguineum</name>
    <dbReference type="NCBI Taxonomy" id="1132637"/>
    <lineage>
        <taxon>Eukaryota</taxon>
        <taxon>Fungi</taxon>
        <taxon>Dikarya</taxon>
        <taxon>Ascomycota</taxon>
        <taxon>Pezizomycotina</taxon>
        <taxon>Eurotiomycetes</taxon>
        <taxon>Eurotiomycetidae</taxon>
        <taxon>Eurotiales</taxon>
        <taxon>Aspergillaceae</taxon>
        <taxon>Penicillium</taxon>
    </lineage>
</organism>
<dbReference type="Gene3D" id="3.40.50.720">
    <property type="entry name" value="NAD(P)-binding Rossmann-like Domain"/>
    <property type="match status" value="1"/>
</dbReference>
<proteinExistence type="predicted"/>
<gene>
    <name evidence="1" type="ORF">N7476_009501</name>
</gene>
<reference evidence="1" key="1">
    <citation type="submission" date="2022-12" db="EMBL/GenBank/DDBJ databases">
        <authorList>
            <person name="Petersen C."/>
        </authorList>
    </citation>
    <scope>NUCLEOTIDE SEQUENCE</scope>
    <source>
        <strain evidence="1">IBT 21472</strain>
    </source>
</reference>
<dbReference type="AlphaFoldDB" id="A0A9W9PQB7"/>
<dbReference type="SUPFAM" id="SSF51735">
    <property type="entry name" value="NAD(P)-binding Rossmann-fold domains"/>
    <property type="match status" value="1"/>
</dbReference>
<keyword evidence="2" id="KW-1185">Reference proteome</keyword>
<dbReference type="Proteomes" id="UP001147746">
    <property type="component" value="Unassembled WGS sequence"/>
</dbReference>
<dbReference type="InterPro" id="IPR036291">
    <property type="entry name" value="NAD(P)-bd_dom_sf"/>
</dbReference>